<evidence type="ECO:0000256" key="1">
    <source>
        <dbReference type="ARBA" id="ARBA00023002"/>
    </source>
</evidence>
<name>A0A0P0Z425_9HYPH</name>
<dbReference type="Gene3D" id="3.50.50.60">
    <property type="entry name" value="FAD/NAD(P)-binding domain"/>
    <property type="match status" value="1"/>
</dbReference>
<proteinExistence type="predicted"/>
<feature type="domain" description="FAD dependent oxidoreductase" evidence="2">
    <location>
        <begin position="10"/>
        <end position="366"/>
    </location>
</feature>
<protein>
    <submittedName>
        <fullName evidence="3">FAD dependent oxidoreductase</fullName>
    </submittedName>
</protein>
<dbReference type="RefSeq" id="WP_192842986.1">
    <property type="nucleotide sequence ID" value="NZ_BBWR01000002.1"/>
</dbReference>
<dbReference type="PANTHER" id="PTHR13847">
    <property type="entry name" value="SARCOSINE DEHYDROGENASE-RELATED"/>
    <property type="match status" value="1"/>
</dbReference>
<dbReference type="Gene3D" id="3.30.9.10">
    <property type="entry name" value="D-Amino Acid Oxidase, subunit A, domain 2"/>
    <property type="match status" value="1"/>
</dbReference>
<keyword evidence="1" id="KW-0560">Oxidoreductase</keyword>
<dbReference type="EMBL" id="LC066377">
    <property type="protein sequence ID" value="BAT28570.1"/>
    <property type="molecule type" value="Genomic_DNA"/>
</dbReference>
<dbReference type="SUPFAM" id="SSF51905">
    <property type="entry name" value="FAD/NAD(P)-binding domain"/>
    <property type="match status" value="1"/>
</dbReference>
<dbReference type="GO" id="GO:0016491">
    <property type="term" value="F:oxidoreductase activity"/>
    <property type="evidence" value="ECO:0007669"/>
    <property type="project" value="UniProtKB-KW"/>
</dbReference>
<sequence>MSQHMQSFETVIVGGGIYGASLAYELSSLGRQVLLLEAGEIASGASGGPGERGVRANNRDIRELPVVSLSIDRWQEFQDAFEGGVGYRRVGGLQVFDQPYGLREHEIRGRLEARAAIQTALGTPTRILTRDEVVEIEPEMTRSIIGGVYCPNDGVGDHTFATRQFAKAAEAKGATIRTGARVVKLNAANGRIRSISLADGEEIGVGDKIFLLANAGAPALLAEHIAGELLPPTWNLMPQMMYVTNPENRTIKHLLSHAHRRLAIKQLPDGTIMLSGGVSVTHKEGRVDTGSLSSTAINLTDSIMTLPFLDRSQFMQVDATRVDTNALDDIPIIDNPAHLPNLFYGYAWSGHGFAISLGFTKLFADWSQTGEKPELLEPFSPARFHLPAPVKAAPRRMALSA</sequence>
<reference evidence="3" key="1">
    <citation type="journal article" date="2015" name="Proc. Natl. Acad. Sci. U.S.A.">
        <title>Bacterial clade with the ribosomal RNA operon on a small plasmid rather than the chromosome.</title>
        <authorList>
            <person name="Anda M."/>
            <person name="Ohtsubo Y."/>
            <person name="Okubo T."/>
            <person name="Sugawara M."/>
            <person name="Nagata Y."/>
            <person name="Tsuda M."/>
            <person name="Minamisawa K."/>
            <person name="Mitsui H."/>
        </authorList>
    </citation>
    <scope>NUCLEOTIDE SEQUENCE</scope>
    <source>
        <strain evidence="3">JCM 14755</strain>
    </source>
</reference>
<evidence type="ECO:0000313" key="3">
    <source>
        <dbReference type="EMBL" id="BAT28570.1"/>
    </source>
</evidence>
<dbReference type="AlphaFoldDB" id="A0A0P0Z425"/>
<dbReference type="InterPro" id="IPR036188">
    <property type="entry name" value="FAD/NAD-bd_sf"/>
</dbReference>
<dbReference type="Pfam" id="PF01266">
    <property type="entry name" value="DAO"/>
    <property type="match status" value="1"/>
</dbReference>
<evidence type="ECO:0000259" key="2">
    <source>
        <dbReference type="Pfam" id="PF01266"/>
    </source>
</evidence>
<dbReference type="InterPro" id="IPR006076">
    <property type="entry name" value="FAD-dep_OxRdtase"/>
</dbReference>
<accession>A0A0P0Z425</accession>
<organism evidence="3">
    <name type="scientific">Aureimonas frigidaquae</name>
    <dbReference type="NCBI Taxonomy" id="424757"/>
    <lineage>
        <taxon>Bacteria</taxon>
        <taxon>Pseudomonadati</taxon>
        <taxon>Pseudomonadota</taxon>
        <taxon>Alphaproteobacteria</taxon>
        <taxon>Hyphomicrobiales</taxon>
        <taxon>Aurantimonadaceae</taxon>
        <taxon>Aureimonas</taxon>
    </lineage>
</organism>
<dbReference type="GO" id="GO:0005737">
    <property type="term" value="C:cytoplasm"/>
    <property type="evidence" value="ECO:0007669"/>
    <property type="project" value="TreeGrafter"/>
</dbReference>